<evidence type="ECO:0000256" key="1">
    <source>
        <dbReference type="SAM" id="SignalP"/>
    </source>
</evidence>
<evidence type="ECO:0000313" key="3">
    <source>
        <dbReference type="EMBL" id="CDT36766.1"/>
    </source>
</evidence>
<protein>
    <submittedName>
        <fullName evidence="2">Uncharacterized protein</fullName>
    </submittedName>
</protein>
<reference evidence="2 4" key="2">
    <citation type="submission" date="2014-06" db="EMBL/GenBank/DDBJ databases">
        <authorList>
            <person name="Le Roux F."/>
        </authorList>
    </citation>
    <scope>NUCLEOTIDE SEQUENCE</scope>
    <source>
        <strain evidence="3 4">J5-4</strain>
        <strain evidence="2">J5-5</strain>
    </source>
</reference>
<feature type="signal peptide" evidence="1">
    <location>
        <begin position="1"/>
        <end position="18"/>
    </location>
</feature>
<dbReference type="AlphaFoldDB" id="A0A4R2E7S1"/>
<reference evidence="5" key="1">
    <citation type="submission" date="2014-06" db="EMBL/GenBank/DDBJ databases">
        <authorList>
            <person name="Le Roux Frederique"/>
        </authorList>
    </citation>
    <scope>NUCLEOTIDE SEQUENCE [LARGE SCALE GENOMIC DNA]</scope>
    <source>
        <strain evidence="5">J5-5</strain>
    </source>
</reference>
<comment type="caution">
    <text evidence="2">The sequence shown here is derived from an EMBL/GenBank/DDBJ whole genome shotgun (WGS) entry which is preliminary data.</text>
</comment>
<evidence type="ECO:0000313" key="4">
    <source>
        <dbReference type="Proteomes" id="UP000049077"/>
    </source>
</evidence>
<gene>
    <name evidence="3" type="ORF">VCR4J5_200453</name>
    <name evidence="2" type="ORF">VCR5J5_230071</name>
</gene>
<dbReference type="EMBL" id="CCJV01000082">
    <property type="protein sequence ID" value="CDT27273.1"/>
    <property type="molecule type" value="Genomic_DNA"/>
</dbReference>
<dbReference type="RefSeq" id="WP_048659905.1">
    <property type="nucleotide sequence ID" value="NZ_AP025477.1"/>
</dbReference>
<evidence type="ECO:0000313" key="5">
    <source>
        <dbReference type="Proteomes" id="UP000049495"/>
    </source>
</evidence>
<dbReference type="OrthoDB" id="9988340at2"/>
<keyword evidence="4" id="KW-1185">Reference proteome</keyword>
<dbReference type="GeneID" id="93902606"/>
<feature type="chain" id="PRO_5041167516" evidence="1">
    <location>
        <begin position="19"/>
        <end position="165"/>
    </location>
</feature>
<name>A0A4R2E7S1_9VIBR</name>
<organism evidence="2 5">
    <name type="scientific">Vibrio crassostreae</name>
    <dbReference type="NCBI Taxonomy" id="246167"/>
    <lineage>
        <taxon>Bacteria</taxon>
        <taxon>Pseudomonadati</taxon>
        <taxon>Pseudomonadota</taxon>
        <taxon>Gammaproteobacteria</taxon>
        <taxon>Vibrionales</taxon>
        <taxon>Vibrionaceae</taxon>
        <taxon>Vibrio</taxon>
    </lineage>
</organism>
<proteinExistence type="predicted"/>
<dbReference type="Proteomes" id="UP000049077">
    <property type="component" value="Unassembled WGS sequence"/>
</dbReference>
<keyword evidence="1" id="KW-0732">Signal</keyword>
<dbReference type="PROSITE" id="PS51257">
    <property type="entry name" value="PROKAR_LIPOPROTEIN"/>
    <property type="match status" value="1"/>
</dbReference>
<dbReference type="Proteomes" id="UP000049495">
    <property type="component" value="Unassembled WGS sequence"/>
</dbReference>
<accession>A0A4R2E7S1</accession>
<dbReference type="EMBL" id="CCJX01000103">
    <property type="protein sequence ID" value="CDT36766.1"/>
    <property type="molecule type" value="Genomic_DNA"/>
</dbReference>
<sequence length="165" mass="18758">MNRIVWLLLLIVTPTALACNFHQDRGRLFVPNYPAIMLTLPSIIEASESNEIAQIQKPHAMINWLLSQKLNSTMPVEPFTFYQVVEGHYSSVTGHSSGWLSQYQGENKPKLGELMILSELSVFNALLEQQITIEQAFDQKWITINGPKAQRQAVKTWLTQAFNQS</sequence>
<evidence type="ECO:0000313" key="2">
    <source>
        <dbReference type="EMBL" id="CDT27273.1"/>
    </source>
</evidence>